<gene>
    <name evidence="5" type="ORF">CCHLO57077_00015087</name>
</gene>
<dbReference type="Gene3D" id="4.10.240.10">
    <property type="entry name" value="Zn(2)-C6 fungal-type DNA-binding domain"/>
    <property type="match status" value="1"/>
</dbReference>
<dbReference type="InterPro" id="IPR021858">
    <property type="entry name" value="Fun_TF"/>
</dbReference>
<dbReference type="PROSITE" id="PS50048">
    <property type="entry name" value="ZN2_CY6_FUNGAL_2"/>
    <property type="match status" value="1"/>
</dbReference>
<comment type="caution">
    <text evidence="5">The sequence shown here is derived from an EMBL/GenBank/DDBJ whole genome shotgun (WGS) entry which is preliminary data.</text>
</comment>
<name>A0AA35LPW5_9HYPO</name>
<evidence type="ECO:0000256" key="2">
    <source>
        <dbReference type="ARBA" id="ARBA00023242"/>
    </source>
</evidence>
<dbReference type="Pfam" id="PF11951">
    <property type="entry name" value="Fungal_trans_2"/>
    <property type="match status" value="1"/>
</dbReference>
<feature type="region of interest" description="Disordered" evidence="3">
    <location>
        <begin position="49"/>
        <end position="75"/>
    </location>
</feature>
<keyword evidence="2" id="KW-0539">Nucleus</keyword>
<dbReference type="PROSITE" id="PS00463">
    <property type="entry name" value="ZN2_CY6_FUNGAL_1"/>
    <property type="match status" value="1"/>
</dbReference>
<feature type="region of interest" description="Disordered" evidence="3">
    <location>
        <begin position="113"/>
        <end position="158"/>
    </location>
</feature>
<sequence>MAELRSRKGCANCKKQRRKCSEDRPRCKGCVRRGVSCEYPMRLHWTDVGLSTNSRPRKHTTRQQPSVSAVTSSSSLTSDIWPAAIGSHASQYQTARDDPIDLQQTFVRGQDLPSEGDSLKQGAECIPCATGPENGTDDDNEDNNRHYNNKTASPGYGADEMAEQWSPRWRSLLIANFPSSIDNDHDVITPDETILENHGWMLEDWSFERVNPESFNSLGERIAFTYWVNSLSSRMTARDSDSNPYRRLALLAGSSPVLLHTLIALATEYMYLHNRVAPEVVIKRHQKAMRLLREALEPSQSAVVSQTAAELNQDESVLAAVLMQVTNAVFTGGPGVEAHLRSARYFIQRQGYFERPQDEFFPRMMVQRFAILDVTIALLRHRRPYSPPNLWFFSANNHYDQTCPSFCDMTGCAQPVLVFLTRIAFLAADLDEEGIDEADALDEGLMLEMEMRNYAHSNGQACENRPESHLDTLSQCFYWAAHLILQRAVFRDSPFSRRVQHTRSILTNLIKSMPLGCGPDTSLSFPFYIAARECISEEQREWARKRNQDIKRIYPGHCRTTLMALLEEIWAAMDDYSGTTSSQASTLDEITSALERTRDFCII</sequence>
<comment type="subcellular location">
    <subcellularLocation>
        <location evidence="1">Nucleus</location>
    </subcellularLocation>
</comment>
<evidence type="ECO:0000313" key="5">
    <source>
        <dbReference type="EMBL" id="CAI6017282.1"/>
    </source>
</evidence>
<dbReference type="GO" id="GO:0000981">
    <property type="term" value="F:DNA-binding transcription factor activity, RNA polymerase II-specific"/>
    <property type="evidence" value="ECO:0007669"/>
    <property type="project" value="InterPro"/>
</dbReference>
<dbReference type="GO" id="GO:0005634">
    <property type="term" value="C:nucleus"/>
    <property type="evidence" value="ECO:0007669"/>
    <property type="project" value="UniProtKB-SubCell"/>
</dbReference>
<dbReference type="SUPFAM" id="SSF57701">
    <property type="entry name" value="Zn2/Cys6 DNA-binding domain"/>
    <property type="match status" value="1"/>
</dbReference>
<feature type="domain" description="Zn(2)-C6 fungal-type" evidence="4">
    <location>
        <begin position="9"/>
        <end position="39"/>
    </location>
</feature>
<dbReference type="Pfam" id="PF00172">
    <property type="entry name" value="Zn_clus"/>
    <property type="match status" value="1"/>
</dbReference>
<accession>A0AA35LPW5</accession>
<evidence type="ECO:0000256" key="3">
    <source>
        <dbReference type="SAM" id="MobiDB-lite"/>
    </source>
</evidence>
<dbReference type="Proteomes" id="UP001160390">
    <property type="component" value="Unassembled WGS sequence"/>
</dbReference>
<dbReference type="CDD" id="cd00067">
    <property type="entry name" value="GAL4"/>
    <property type="match status" value="1"/>
</dbReference>
<evidence type="ECO:0000256" key="1">
    <source>
        <dbReference type="ARBA" id="ARBA00004123"/>
    </source>
</evidence>
<dbReference type="SMART" id="SM00066">
    <property type="entry name" value="GAL4"/>
    <property type="match status" value="1"/>
</dbReference>
<proteinExistence type="predicted"/>
<evidence type="ECO:0000259" key="4">
    <source>
        <dbReference type="PROSITE" id="PS50048"/>
    </source>
</evidence>
<dbReference type="InterPro" id="IPR001138">
    <property type="entry name" value="Zn2Cys6_DnaBD"/>
</dbReference>
<reference evidence="5" key="1">
    <citation type="submission" date="2023-01" db="EMBL/GenBank/DDBJ databases">
        <authorList>
            <person name="Piombo E."/>
        </authorList>
    </citation>
    <scope>NUCLEOTIDE SEQUENCE</scope>
</reference>
<dbReference type="GO" id="GO:0008270">
    <property type="term" value="F:zinc ion binding"/>
    <property type="evidence" value="ECO:0007669"/>
    <property type="project" value="InterPro"/>
</dbReference>
<organism evidence="5 6">
    <name type="scientific">Clonostachys chloroleuca</name>
    <dbReference type="NCBI Taxonomy" id="1926264"/>
    <lineage>
        <taxon>Eukaryota</taxon>
        <taxon>Fungi</taxon>
        <taxon>Dikarya</taxon>
        <taxon>Ascomycota</taxon>
        <taxon>Pezizomycotina</taxon>
        <taxon>Sordariomycetes</taxon>
        <taxon>Hypocreomycetidae</taxon>
        <taxon>Hypocreales</taxon>
        <taxon>Bionectriaceae</taxon>
        <taxon>Clonostachys</taxon>
    </lineage>
</organism>
<dbReference type="EMBL" id="CABFNP030000456">
    <property type="protein sequence ID" value="CAI6017282.1"/>
    <property type="molecule type" value="Genomic_DNA"/>
</dbReference>
<protein>
    <recommendedName>
        <fullName evidence="4">Zn(2)-C6 fungal-type domain-containing protein</fullName>
    </recommendedName>
</protein>
<dbReference type="AlphaFoldDB" id="A0AA35LPW5"/>
<dbReference type="PANTHER" id="PTHR37534">
    <property type="entry name" value="TRANSCRIPTIONAL ACTIVATOR PROTEIN UGA3"/>
    <property type="match status" value="1"/>
</dbReference>
<dbReference type="InterPro" id="IPR036864">
    <property type="entry name" value="Zn2-C6_fun-type_DNA-bd_sf"/>
</dbReference>
<evidence type="ECO:0000313" key="6">
    <source>
        <dbReference type="Proteomes" id="UP001160390"/>
    </source>
</evidence>
<keyword evidence="6" id="KW-1185">Reference proteome</keyword>
<dbReference type="PANTHER" id="PTHR37534:SF46">
    <property type="entry name" value="ZN(II)2CYS6 TRANSCRIPTION FACTOR (EUROFUNG)"/>
    <property type="match status" value="1"/>
</dbReference>
<feature type="compositionally biased region" description="Low complexity" evidence="3">
    <location>
        <begin position="66"/>
        <end position="75"/>
    </location>
</feature>